<dbReference type="OrthoDB" id="2575884at2759"/>
<dbReference type="KEGG" id="kdj:28965140"/>
<keyword evidence="4" id="KW-1185">Reference proteome</keyword>
<feature type="compositionally biased region" description="Low complexity" evidence="1">
    <location>
        <begin position="175"/>
        <end position="184"/>
    </location>
</feature>
<dbReference type="EMBL" id="KI894027">
    <property type="protein sequence ID" value="OBR89612.1"/>
    <property type="molecule type" value="Genomic_DNA"/>
</dbReference>
<dbReference type="GeneID" id="28965140"/>
<dbReference type="AlphaFoldDB" id="A0A1A6AHQ8"/>
<feature type="region of interest" description="Disordered" evidence="1">
    <location>
        <begin position="334"/>
        <end position="354"/>
    </location>
</feature>
<feature type="compositionally biased region" description="Polar residues" evidence="1">
    <location>
        <begin position="233"/>
        <end position="246"/>
    </location>
</feature>
<evidence type="ECO:0008006" key="5">
    <source>
        <dbReference type="Google" id="ProtNLM"/>
    </source>
</evidence>
<reference evidence="3" key="3">
    <citation type="submission" date="2024-02" db="EMBL/GenBank/DDBJ databases">
        <title>Comparative genomics of Cryptococcus and Kwoniella reveals pathogenesis evolution and contrasting modes of karyotype evolution via chromosome fusion or intercentromeric recombination.</title>
        <authorList>
            <person name="Coelho M.A."/>
            <person name="David-Palma M."/>
            <person name="Shea T."/>
            <person name="Bowers K."/>
            <person name="McGinley-Smith S."/>
            <person name="Mohammad A.W."/>
            <person name="Gnirke A."/>
            <person name="Yurkov A.M."/>
            <person name="Nowrousian M."/>
            <person name="Sun S."/>
            <person name="Cuomo C.A."/>
            <person name="Heitman J."/>
        </authorList>
    </citation>
    <scope>NUCLEOTIDE SEQUENCE</scope>
    <source>
        <strain evidence="3">CBS 10117</strain>
    </source>
</reference>
<evidence type="ECO:0000313" key="3">
    <source>
        <dbReference type="EMBL" id="WWC58887.1"/>
    </source>
</evidence>
<gene>
    <name evidence="2" type="ORF">I303_01441</name>
    <name evidence="3" type="ORF">I303_101432</name>
</gene>
<name>A0A1A6AHQ8_9TREE</name>
<sequence>MNMESIDWDQFLVDADLGEAQAAFPMTATHLNSPGSSDSQAATPKSTESEQSAALDPTDFDFNFEFDLPQGITHNPEDAFVQQPDFGNSVPDTRGTNDPTMTSIFGLSFGDFGLHTDLGADAASQLGLTNLIGKVGDQKMQQPSFTPSTMAPVSDLTDAYALLDKLLPAASSPTSIQPSQLSLAPSPPSIGTKRKSSDATEDGAPAAKKRGRPPGSAKSKTVSLQDPKRAYRRQSTVLSGSPTFSADSVADESEADSPTATSPVTPAIPKKTVSGKPSTARPKSVVPEKFLKDGSAQAILGMTIDQIQSYPTFDMLLKDVAASKVSAATEFGERISDNRDKAKDAAKKSRDERRAKIERSEYLEKKVDDLENKLKGMTSVLLALVDRGIINKDQIAAYL</sequence>
<accession>A0A1A6AHQ8</accession>
<evidence type="ECO:0000256" key="1">
    <source>
        <dbReference type="SAM" id="MobiDB-lite"/>
    </source>
</evidence>
<proteinExistence type="predicted"/>
<protein>
    <recommendedName>
        <fullName evidence="5">BZIP domain-containing protein</fullName>
    </recommendedName>
</protein>
<reference evidence="2" key="1">
    <citation type="submission" date="2013-07" db="EMBL/GenBank/DDBJ databases">
        <title>The Genome Sequence of Cryptococcus dejecticola CBS10117.</title>
        <authorList>
            <consortium name="The Broad Institute Genome Sequencing Platform"/>
            <person name="Cuomo C."/>
            <person name="Litvintseva A."/>
            <person name="Chen Y."/>
            <person name="Heitman J."/>
            <person name="Sun S."/>
            <person name="Springer D."/>
            <person name="Dromer F."/>
            <person name="Young S.K."/>
            <person name="Zeng Q."/>
            <person name="Gargeya S."/>
            <person name="Fitzgerald M."/>
            <person name="Abouelleil A."/>
            <person name="Alvarado L."/>
            <person name="Berlin A.M."/>
            <person name="Chapman S.B."/>
            <person name="Dewar J."/>
            <person name="Goldberg J."/>
            <person name="Griggs A."/>
            <person name="Gujja S."/>
            <person name="Hansen M."/>
            <person name="Howarth C."/>
            <person name="Imamovic A."/>
            <person name="Larimer J."/>
            <person name="McCowan C."/>
            <person name="Murphy C."/>
            <person name="Pearson M."/>
            <person name="Priest M."/>
            <person name="Roberts A."/>
            <person name="Saif S."/>
            <person name="Shea T."/>
            <person name="Sykes S."/>
            <person name="Wortman J."/>
            <person name="Nusbaum C."/>
            <person name="Birren B."/>
        </authorList>
    </citation>
    <scope>NUCLEOTIDE SEQUENCE [LARGE SCALE GENOMIC DNA]</scope>
    <source>
        <strain evidence="2">CBS 10117</strain>
    </source>
</reference>
<reference evidence="3" key="2">
    <citation type="submission" date="2013-07" db="EMBL/GenBank/DDBJ databases">
        <authorList>
            <consortium name="The Broad Institute Genome Sequencing Platform"/>
            <person name="Cuomo C."/>
            <person name="Litvintseva A."/>
            <person name="Chen Y."/>
            <person name="Heitman J."/>
            <person name="Sun S."/>
            <person name="Springer D."/>
            <person name="Dromer F."/>
            <person name="Young S.K."/>
            <person name="Zeng Q."/>
            <person name="Gargeya S."/>
            <person name="Fitzgerald M."/>
            <person name="Abouelleil A."/>
            <person name="Alvarado L."/>
            <person name="Berlin A.M."/>
            <person name="Chapman S.B."/>
            <person name="Dewar J."/>
            <person name="Goldberg J."/>
            <person name="Griggs A."/>
            <person name="Gujja S."/>
            <person name="Hansen M."/>
            <person name="Howarth C."/>
            <person name="Imamovic A."/>
            <person name="Larimer J."/>
            <person name="McCowan C."/>
            <person name="Murphy C."/>
            <person name="Pearson M."/>
            <person name="Priest M."/>
            <person name="Roberts A."/>
            <person name="Saif S."/>
            <person name="Shea T."/>
            <person name="Sykes S."/>
            <person name="Wortman J."/>
            <person name="Nusbaum C."/>
            <person name="Birren B."/>
        </authorList>
    </citation>
    <scope>NUCLEOTIDE SEQUENCE</scope>
    <source>
        <strain evidence="3">CBS 10117</strain>
    </source>
</reference>
<feature type="compositionally biased region" description="Polar residues" evidence="1">
    <location>
        <begin position="29"/>
        <end position="52"/>
    </location>
</feature>
<feature type="region of interest" description="Disordered" evidence="1">
    <location>
        <begin position="171"/>
        <end position="284"/>
    </location>
</feature>
<dbReference type="Proteomes" id="UP000078595">
    <property type="component" value="Chromosome 1"/>
</dbReference>
<dbReference type="RefSeq" id="XP_018267454.1">
    <property type="nucleotide sequence ID" value="XM_018404800.1"/>
</dbReference>
<dbReference type="EMBL" id="CP144530">
    <property type="protein sequence ID" value="WWC58887.1"/>
    <property type="molecule type" value="Genomic_DNA"/>
</dbReference>
<dbReference type="VEuPathDB" id="FungiDB:I303_01441"/>
<evidence type="ECO:0000313" key="4">
    <source>
        <dbReference type="Proteomes" id="UP000078595"/>
    </source>
</evidence>
<organism evidence="2">
    <name type="scientific">Kwoniella dejecticola CBS 10117</name>
    <dbReference type="NCBI Taxonomy" id="1296121"/>
    <lineage>
        <taxon>Eukaryota</taxon>
        <taxon>Fungi</taxon>
        <taxon>Dikarya</taxon>
        <taxon>Basidiomycota</taxon>
        <taxon>Agaricomycotina</taxon>
        <taxon>Tremellomycetes</taxon>
        <taxon>Tremellales</taxon>
        <taxon>Cryptococcaceae</taxon>
        <taxon>Kwoniella</taxon>
    </lineage>
</organism>
<evidence type="ECO:0000313" key="2">
    <source>
        <dbReference type="EMBL" id="OBR89612.1"/>
    </source>
</evidence>
<feature type="region of interest" description="Disordered" evidence="1">
    <location>
        <begin position="27"/>
        <end position="54"/>
    </location>
</feature>